<gene>
    <name evidence="1" type="ORF">BT96DRAFT_926082</name>
</gene>
<dbReference type="Proteomes" id="UP000799118">
    <property type="component" value="Unassembled WGS sequence"/>
</dbReference>
<protein>
    <submittedName>
        <fullName evidence="1">Uncharacterized protein</fullName>
    </submittedName>
</protein>
<sequence>MKRRSMDRRKELHIADRTVSGVKSVKVDQDHHDYERSIPTISVLRFSPPQIPPPSSRPIVDVETATTSCSCLWPIYPSYP</sequence>
<accession>A0A6A4GYL1</accession>
<reference evidence="1" key="1">
    <citation type="journal article" date="2019" name="Environ. Microbiol.">
        <title>Fungal ecological strategies reflected in gene transcription - a case study of two litter decomposers.</title>
        <authorList>
            <person name="Barbi F."/>
            <person name="Kohler A."/>
            <person name="Barry K."/>
            <person name="Baskaran P."/>
            <person name="Daum C."/>
            <person name="Fauchery L."/>
            <person name="Ihrmark K."/>
            <person name="Kuo A."/>
            <person name="LaButti K."/>
            <person name="Lipzen A."/>
            <person name="Morin E."/>
            <person name="Grigoriev I.V."/>
            <person name="Henrissat B."/>
            <person name="Lindahl B."/>
            <person name="Martin F."/>
        </authorList>
    </citation>
    <scope>NUCLEOTIDE SEQUENCE</scope>
    <source>
        <strain evidence="1">JB14</strain>
    </source>
</reference>
<organism evidence="1 2">
    <name type="scientific">Gymnopus androsaceus JB14</name>
    <dbReference type="NCBI Taxonomy" id="1447944"/>
    <lineage>
        <taxon>Eukaryota</taxon>
        <taxon>Fungi</taxon>
        <taxon>Dikarya</taxon>
        <taxon>Basidiomycota</taxon>
        <taxon>Agaricomycotina</taxon>
        <taxon>Agaricomycetes</taxon>
        <taxon>Agaricomycetidae</taxon>
        <taxon>Agaricales</taxon>
        <taxon>Marasmiineae</taxon>
        <taxon>Omphalotaceae</taxon>
        <taxon>Gymnopus</taxon>
    </lineage>
</organism>
<dbReference type="AlphaFoldDB" id="A0A6A4GYL1"/>
<name>A0A6A4GYL1_9AGAR</name>
<evidence type="ECO:0000313" key="2">
    <source>
        <dbReference type="Proteomes" id="UP000799118"/>
    </source>
</evidence>
<proteinExistence type="predicted"/>
<evidence type="ECO:0000313" key="1">
    <source>
        <dbReference type="EMBL" id="KAE9390164.1"/>
    </source>
</evidence>
<keyword evidence="2" id="KW-1185">Reference proteome</keyword>
<dbReference type="EMBL" id="ML769668">
    <property type="protein sequence ID" value="KAE9390164.1"/>
    <property type="molecule type" value="Genomic_DNA"/>
</dbReference>